<accession>A8NRY9</accession>
<dbReference type="PANTHER" id="PTHR32308">
    <property type="entry name" value="LYASE BETA SUBUNIT, PUTATIVE (AFU_ORTHOLOGUE AFUA_4G13030)-RELATED"/>
    <property type="match status" value="1"/>
</dbReference>
<dbReference type="SUPFAM" id="SSF51621">
    <property type="entry name" value="Phosphoenolpyruvate/pyruvate domain"/>
    <property type="match status" value="1"/>
</dbReference>
<dbReference type="EMBL" id="AACS02000008">
    <property type="protein sequence ID" value="EAU85956.2"/>
    <property type="molecule type" value="Genomic_DNA"/>
</dbReference>
<dbReference type="eggNOG" id="ENOG502QQPK">
    <property type="taxonomic scope" value="Eukaryota"/>
</dbReference>
<evidence type="ECO:0000313" key="8">
    <source>
        <dbReference type="Proteomes" id="UP000001861"/>
    </source>
</evidence>
<dbReference type="OrthoDB" id="1773at2759"/>
<dbReference type="KEGG" id="cci:CC1G_02979"/>
<feature type="binding site" evidence="4">
    <location>
        <position position="176"/>
    </location>
    <ligand>
        <name>substrate</name>
    </ligand>
</feature>
<evidence type="ECO:0000313" key="7">
    <source>
        <dbReference type="EMBL" id="EAU85956.2"/>
    </source>
</evidence>
<keyword evidence="2 5" id="KW-0479">Metal-binding</keyword>
<dbReference type="GO" id="GO:0006107">
    <property type="term" value="P:oxaloacetate metabolic process"/>
    <property type="evidence" value="ECO:0007669"/>
    <property type="project" value="TreeGrafter"/>
</dbReference>
<keyword evidence="3 5" id="KW-0460">Magnesium</keyword>
<dbReference type="HOGENOM" id="CLU_044864_1_1_1"/>
<dbReference type="Pfam" id="PF03328">
    <property type="entry name" value="HpcH_HpaI"/>
    <property type="match status" value="1"/>
</dbReference>
<dbReference type="InterPro" id="IPR005000">
    <property type="entry name" value="Aldolase/citrate-lyase_domain"/>
</dbReference>
<evidence type="ECO:0000256" key="2">
    <source>
        <dbReference type="ARBA" id="ARBA00022723"/>
    </source>
</evidence>
<comment type="cofactor">
    <cofactor evidence="1">
        <name>Mg(2+)</name>
        <dbReference type="ChEBI" id="CHEBI:18420"/>
    </cofactor>
</comment>
<sequence length="349" mass="38200">MTAALSSSVLRLWPTVSKSARRCPRLPISRRQLSTTPVGVLGNPLRRSYIYVPSSNGRMLAKSLDIGSDVVIYDLEDSVSPLPADKENARAKLKAFLSEADPSPLTGSQIAVRVNDISTPFFQDDIKEILSNIKVKAVVLPKIHCAEDLDILSDALQQAPLAEARGVPVEIIPSLESARGMWNLRDIASWKSKHEPRLGGELRALMFACEDYCADTGIIRTPSRRELLYTRSRIVLAAKAHNLDAIDMVCIQYKDKDYLTDECVDARQLGFTGKQAIHPSQVPIINSTFVPTPEEILRAAKILKGMREAHASEKGAIGLEGEMIDAPMLKQAEKIIAIAECAGLPIPAV</sequence>
<gene>
    <name evidence="7" type="ORF">CC1G_02979</name>
</gene>
<dbReference type="AlphaFoldDB" id="A8NRY9"/>
<dbReference type="InterPro" id="IPR015813">
    <property type="entry name" value="Pyrv/PenolPyrv_kinase-like_dom"/>
</dbReference>
<dbReference type="PIRSF" id="PIRSF015582">
    <property type="entry name" value="Cit_lyase_B"/>
    <property type="match status" value="1"/>
</dbReference>
<organism evidence="7 8">
    <name type="scientific">Coprinopsis cinerea (strain Okayama-7 / 130 / ATCC MYA-4618 / FGSC 9003)</name>
    <name type="common">Inky cap fungus</name>
    <name type="synonym">Hormographiella aspergillata</name>
    <dbReference type="NCBI Taxonomy" id="240176"/>
    <lineage>
        <taxon>Eukaryota</taxon>
        <taxon>Fungi</taxon>
        <taxon>Dikarya</taxon>
        <taxon>Basidiomycota</taxon>
        <taxon>Agaricomycotina</taxon>
        <taxon>Agaricomycetes</taxon>
        <taxon>Agaricomycetidae</taxon>
        <taxon>Agaricales</taxon>
        <taxon>Agaricineae</taxon>
        <taxon>Psathyrellaceae</taxon>
        <taxon>Coprinopsis</taxon>
    </lineage>
</organism>
<evidence type="ECO:0000256" key="1">
    <source>
        <dbReference type="ARBA" id="ARBA00001946"/>
    </source>
</evidence>
<feature type="domain" description="HpcH/HpaI aldolase/citrate lyase" evidence="6">
    <location>
        <begin position="47"/>
        <end position="279"/>
    </location>
</feature>
<keyword evidence="8" id="KW-1185">Reference proteome</keyword>
<dbReference type="GO" id="GO:0000287">
    <property type="term" value="F:magnesium ion binding"/>
    <property type="evidence" value="ECO:0007669"/>
    <property type="project" value="TreeGrafter"/>
</dbReference>
<dbReference type="InterPro" id="IPR011206">
    <property type="entry name" value="Citrate_lyase_beta/mcl1/mcl2"/>
</dbReference>
<protein>
    <recommendedName>
        <fullName evidence="6">HpcH/HpaI aldolase/citrate lyase domain-containing protein</fullName>
    </recommendedName>
</protein>
<dbReference type="InParanoid" id="A8NRY9"/>
<feature type="binding site" evidence="4">
    <location>
        <position position="113"/>
    </location>
    <ligand>
        <name>substrate</name>
    </ligand>
</feature>
<evidence type="ECO:0000256" key="3">
    <source>
        <dbReference type="ARBA" id="ARBA00022842"/>
    </source>
</evidence>
<dbReference type="GeneID" id="6012426"/>
<evidence type="ECO:0000259" key="6">
    <source>
        <dbReference type="Pfam" id="PF03328"/>
    </source>
</evidence>
<dbReference type="InterPro" id="IPR040442">
    <property type="entry name" value="Pyrv_kinase-like_dom_sf"/>
</dbReference>
<reference evidence="7 8" key="1">
    <citation type="journal article" date="2010" name="Proc. Natl. Acad. Sci. U.S.A.">
        <title>Insights into evolution of multicellular fungi from the assembled chromosomes of the mushroom Coprinopsis cinerea (Coprinus cinereus).</title>
        <authorList>
            <person name="Stajich J.E."/>
            <person name="Wilke S.K."/>
            <person name="Ahren D."/>
            <person name="Au C.H."/>
            <person name="Birren B.W."/>
            <person name="Borodovsky M."/>
            <person name="Burns C."/>
            <person name="Canback B."/>
            <person name="Casselton L.A."/>
            <person name="Cheng C.K."/>
            <person name="Deng J."/>
            <person name="Dietrich F.S."/>
            <person name="Fargo D.C."/>
            <person name="Farman M.L."/>
            <person name="Gathman A.C."/>
            <person name="Goldberg J."/>
            <person name="Guigo R."/>
            <person name="Hoegger P.J."/>
            <person name="Hooker J.B."/>
            <person name="Huggins A."/>
            <person name="James T.Y."/>
            <person name="Kamada T."/>
            <person name="Kilaru S."/>
            <person name="Kodira C."/>
            <person name="Kues U."/>
            <person name="Kupfer D."/>
            <person name="Kwan H.S."/>
            <person name="Lomsadze A."/>
            <person name="Li W."/>
            <person name="Lilly W.W."/>
            <person name="Ma L.J."/>
            <person name="Mackey A.J."/>
            <person name="Manning G."/>
            <person name="Martin F."/>
            <person name="Muraguchi H."/>
            <person name="Natvig D.O."/>
            <person name="Palmerini H."/>
            <person name="Ramesh M.A."/>
            <person name="Rehmeyer C.J."/>
            <person name="Roe B.A."/>
            <person name="Shenoy N."/>
            <person name="Stanke M."/>
            <person name="Ter-Hovhannisyan V."/>
            <person name="Tunlid A."/>
            <person name="Velagapudi R."/>
            <person name="Vision T.J."/>
            <person name="Zeng Q."/>
            <person name="Zolan M.E."/>
            <person name="Pukkila P.J."/>
        </authorList>
    </citation>
    <scope>NUCLEOTIDE SEQUENCE [LARGE SCALE GENOMIC DNA]</scope>
    <source>
        <strain evidence="8">Okayama-7 / 130 / ATCC MYA-4618 / FGSC 9003</strain>
    </source>
</reference>
<proteinExistence type="predicted"/>
<dbReference type="RefSeq" id="XP_001835891.2">
    <property type="nucleotide sequence ID" value="XM_001835839.2"/>
</dbReference>
<dbReference type="VEuPathDB" id="FungiDB:CC1G_02979"/>
<name>A8NRY9_COPC7</name>
<dbReference type="Proteomes" id="UP000001861">
    <property type="component" value="Unassembled WGS sequence"/>
</dbReference>
<dbReference type="OMA" id="AWLFCPA"/>
<feature type="binding site" evidence="5">
    <location>
        <position position="176"/>
    </location>
    <ligand>
        <name>Mg(2+)</name>
        <dbReference type="ChEBI" id="CHEBI:18420"/>
    </ligand>
</feature>
<evidence type="ECO:0000256" key="5">
    <source>
        <dbReference type="PIRSR" id="PIRSR015582-2"/>
    </source>
</evidence>
<dbReference type="GO" id="GO:0003824">
    <property type="term" value="F:catalytic activity"/>
    <property type="evidence" value="ECO:0007669"/>
    <property type="project" value="InterPro"/>
</dbReference>
<dbReference type="STRING" id="240176.A8NRY9"/>
<comment type="caution">
    <text evidence="7">The sequence shown here is derived from an EMBL/GenBank/DDBJ whole genome shotgun (WGS) entry which is preliminary data.</text>
</comment>
<evidence type="ECO:0000256" key="4">
    <source>
        <dbReference type="PIRSR" id="PIRSR015582-1"/>
    </source>
</evidence>
<dbReference type="Gene3D" id="3.20.20.60">
    <property type="entry name" value="Phosphoenolpyruvate-binding domains"/>
    <property type="match status" value="1"/>
</dbReference>
<dbReference type="PANTHER" id="PTHR32308:SF0">
    <property type="entry name" value="HPCH_HPAI ALDOLASE_CITRATE LYASE DOMAIN-CONTAINING PROTEIN"/>
    <property type="match status" value="1"/>
</dbReference>
<feature type="binding site" evidence="5">
    <location>
        <position position="211"/>
    </location>
    <ligand>
        <name>Mg(2+)</name>
        <dbReference type="ChEBI" id="CHEBI:18420"/>
    </ligand>
</feature>